<dbReference type="PANTHER" id="PTHR30222:SF2">
    <property type="entry name" value="ABC TRANSPORTER SUBSTRATE-BINDING PROTEIN"/>
    <property type="match status" value="1"/>
</dbReference>
<evidence type="ECO:0000256" key="1">
    <source>
        <dbReference type="ARBA" id="ARBA00022729"/>
    </source>
</evidence>
<dbReference type="KEGG" id="kmn:HW532_16675"/>
<keyword evidence="2" id="KW-0574">Periplasm</keyword>
<dbReference type="CDD" id="cd13589">
    <property type="entry name" value="PBP2_polyamine_RpCGA009"/>
    <property type="match status" value="1"/>
</dbReference>
<feature type="signal peptide" evidence="3">
    <location>
        <begin position="1"/>
        <end position="23"/>
    </location>
</feature>
<dbReference type="Gene3D" id="3.40.190.10">
    <property type="entry name" value="Periplasmic binding protein-like II"/>
    <property type="match status" value="2"/>
</dbReference>
<sequence>MSRLEGVFLALCAVLAAFGSAAAQDDVLTVVSWGGAYEESQRIAYFDPFTRATGVPVAVERYNGGLDGLRAELADGSTGWDVIDMVDADARAACREGLLAPLDPSIFVAAPDGTPAREDFIDGAFLPCAVVQLVFSTVIAYDERAFPGEKPGTVADLFDLERFPGKRALRKEPVALLEWALMAYGVPRAQIYDLLSTRRGMDLAFRKLDEIRDHIVWWEEGEEPAELLKSGKVAMASGYNGRFFEARAVEGAPVSIVWDGQLLDYDVWAIPRGADQPDLAEDFIRFATLPDRMAEQARHIPYGPARRSAMTRIGLHPVTMAPMREQLPTASHRLDTAIWQDSEWYARTEALRHRLFREWLEEGTGSGAAD</sequence>
<dbReference type="EMBL" id="CP058214">
    <property type="protein sequence ID" value="QPC44184.1"/>
    <property type="molecule type" value="Genomic_DNA"/>
</dbReference>
<reference evidence="4 5" key="1">
    <citation type="submission" date="2020-06" db="EMBL/GenBank/DDBJ databases">
        <title>Genome sequence of 2 isolates from Red Sea Mangroves.</title>
        <authorList>
            <person name="Sefrji F."/>
            <person name="Michoud G."/>
            <person name="Merlino G."/>
            <person name="Daffonchio D."/>
        </authorList>
    </citation>
    <scope>NUCLEOTIDE SEQUENCE [LARGE SCALE GENOMIC DNA]</scope>
    <source>
        <strain evidence="4 5">R1DC25</strain>
    </source>
</reference>
<accession>A0A7S8C6B0</accession>
<dbReference type="PANTHER" id="PTHR30222">
    <property type="entry name" value="SPERMIDINE/PUTRESCINE-BINDING PERIPLASMIC PROTEIN"/>
    <property type="match status" value="1"/>
</dbReference>
<dbReference type="Pfam" id="PF13416">
    <property type="entry name" value="SBP_bac_8"/>
    <property type="match status" value="1"/>
</dbReference>
<keyword evidence="1 3" id="KW-0732">Signal</keyword>
<keyword evidence="5" id="KW-1185">Reference proteome</keyword>
<organism evidence="4 5">
    <name type="scientific">Kaustia mangrovi</name>
    <dbReference type="NCBI Taxonomy" id="2593653"/>
    <lineage>
        <taxon>Bacteria</taxon>
        <taxon>Pseudomonadati</taxon>
        <taxon>Pseudomonadota</taxon>
        <taxon>Alphaproteobacteria</taxon>
        <taxon>Hyphomicrobiales</taxon>
        <taxon>Parvibaculaceae</taxon>
        <taxon>Kaustia</taxon>
    </lineage>
</organism>
<name>A0A7S8C6B0_9HYPH</name>
<gene>
    <name evidence="4" type="ORF">HW532_16675</name>
</gene>
<evidence type="ECO:0000256" key="2">
    <source>
        <dbReference type="ARBA" id="ARBA00022764"/>
    </source>
</evidence>
<evidence type="ECO:0000256" key="3">
    <source>
        <dbReference type="SAM" id="SignalP"/>
    </source>
</evidence>
<evidence type="ECO:0000313" key="5">
    <source>
        <dbReference type="Proteomes" id="UP000593594"/>
    </source>
</evidence>
<dbReference type="InterPro" id="IPR006059">
    <property type="entry name" value="SBP"/>
</dbReference>
<protein>
    <submittedName>
        <fullName evidence="4">ABC transporter substrate-binding protein</fullName>
    </submittedName>
</protein>
<feature type="chain" id="PRO_5032865322" evidence="3">
    <location>
        <begin position="24"/>
        <end position="370"/>
    </location>
</feature>
<dbReference type="SUPFAM" id="SSF53850">
    <property type="entry name" value="Periplasmic binding protein-like II"/>
    <property type="match status" value="1"/>
</dbReference>
<dbReference type="Proteomes" id="UP000593594">
    <property type="component" value="Chromosome"/>
</dbReference>
<proteinExistence type="predicted"/>
<dbReference type="RefSeq" id="WP_213161551.1">
    <property type="nucleotide sequence ID" value="NZ_CP058214.1"/>
</dbReference>
<dbReference type="AlphaFoldDB" id="A0A7S8C6B0"/>
<evidence type="ECO:0000313" key="4">
    <source>
        <dbReference type="EMBL" id="QPC44184.1"/>
    </source>
</evidence>